<dbReference type="InterPro" id="IPR013893">
    <property type="entry name" value="RNase_P_Rpp40"/>
</dbReference>
<dbReference type="GO" id="GO:0000171">
    <property type="term" value="F:ribonuclease MRP activity"/>
    <property type="evidence" value="ECO:0007669"/>
    <property type="project" value="TreeGrafter"/>
</dbReference>
<dbReference type="GO" id="GO:0000172">
    <property type="term" value="C:ribonuclease MRP complex"/>
    <property type="evidence" value="ECO:0007669"/>
    <property type="project" value="TreeGrafter"/>
</dbReference>
<evidence type="ECO:0000313" key="1">
    <source>
        <dbReference type="EMBL" id="GMF21776.1"/>
    </source>
</evidence>
<dbReference type="Pfam" id="PF08584">
    <property type="entry name" value="Ribonuc_P_40"/>
    <property type="match status" value="1"/>
</dbReference>
<organism evidence="1 2">
    <name type="scientific">Phytophthora fragariaefolia</name>
    <dbReference type="NCBI Taxonomy" id="1490495"/>
    <lineage>
        <taxon>Eukaryota</taxon>
        <taxon>Sar</taxon>
        <taxon>Stramenopiles</taxon>
        <taxon>Oomycota</taxon>
        <taxon>Peronosporomycetes</taxon>
        <taxon>Peronosporales</taxon>
        <taxon>Peronosporaceae</taxon>
        <taxon>Phytophthora</taxon>
    </lineage>
</organism>
<dbReference type="PANTHER" id="PTHR15396:SF1">
    <property type="entry name" value="RIBONUCLEASE P PROTEIN SUBUNIT P40"/>
    <property type="match status" value="1"/>
</dbReference>
<dbReference type="GO" id="GO:0004526">
    <property type="term" value="F:ribonuclease P activity"/>
    <property type="evidence" value="ECO:0007669"/>
    <property type="project" value="TreeGrafter"/>
</dbReference>
<keyword evidence="2" id="KW-1185">Reference proteome</keyword>
<reference evidence="1" key="1">
    <citation type="submission" date="2023-04" db="EMBL/GenBank/DDBJ databases">
        <title>Phytophthora fragariaefolia NBRC 109709.</title>
        <authorList>
            <person name="Ichikawa N."/>
            <person name="Sato H."/>
            <person name="Tonouchi N."/>
        </authorList>
    </citation>
    <scope>NUCLEOTIDE SEQUENCE</scope>
    <source>
        <strain evidence="1">NBRC 109709</strain>
    </source>
</reference>
<dbReference type="AlphaFoldDB" id="A0A9W6WYF7"/>
<dbReference type="GO" id="GO:0001682">
    <property type="term" value="P:tRNA 5'-leader removal"/>
    <property type="evidence" value="ECO:0007669"/>
    <property type="project" value="InterPro"/>
</dbReference>
<dbReference type="Proteomes" id="UP001165121">
    <property type="component" value="Unassembled WGS sequence"/>
</dbReference>
<proteinExistence type="predicted"/>
<evidence type="ECO:0000313" key="2">
    <source>
        <dbReference type="Proteomes" id="UP001165121"/>
    </source>
</evidence>
<comment type="caution">
    <text evidence="1">The sequence shown here is derived from an EMBL/GenBank/DDBJ whole genome shotgun (WGS) entry which is preliminary data.</text>
</comment>
<dbReference type="GO" id="GO:0000447">
    <property type="term" value="P:endonucleolytic cleavage in ITS1 to separate SSU-rRNA from 5.8S rRNA and LSU-rRNA from tricistronic rRNA transcript (SSU-rRNA, 5.8S rRNA, LSU-rRNA)"/>
    <property type="evidence" value="ECO:0007669"/>
    <property type="project" value="TreeGrafter"/>
</dbReference>
<dbReference type="GO" id="GO:0030681">
    <property type="term" value="C:multimeric ribonuclease P complex"/>
    <property type="evidence" value="ECO:0007669"/>
    <property type="project" value="TreeGrafter"/>
</dbReference>
<dbReference type="OrthoDB" id="63112at2759"/>
<accession>A0A9W6WYF7</accession>
<sequence length="326" mass="35843">MFLSPAFAREYLADGGAVFMVARDAAADAAQSAMLLPSGQLLLLLDAHTYQQLGVVGEKFGRAAPATCRPSRGQKYVVTLDLTSPAFAGEGASAFRDRVRQSLSSKLEDLDMLVCAYNARGSARTMLFGDDDTVPRTRVELNAEMTTLSEVFLPKFYAFYAQLGGKEERGEHDGDTLRTSLQEAYDWLALVACRLTDLLQRRKPEEYVSTFTGVPDSFECEAGSDVSTVRWRGLLAAPFCATVVEKVQRAVKNGELPWGAVTVWGFPDVFVSWLQPGKTKSKKGKSELQRREHGYLGNGSNNYTLLILPNEEYFMLQALGPHDATA</sequence>
<dbReference type="EMBL" id="BSXT01000236">
    <property type="protein sequence ID" value="GMF21776.1"/>
    <property type="molecule type" value="Genomic_DNA"/>
</dbReference>
<dbReference type="PANTHER" id="PTHR15396">
    <property type="entry name" value="RIBONUCLEASE P PROTEIN SUBUNIT P40"/>
    <property type="match status" value="1"/>
</dbReference>
<protein>
    <submittedName>
        <fullName evidence="1">Unnamed protein product</fullName>
    </submittedName>
</protein>
<name>A0A9W6WYF7_9STRA</name>
<gene>
    <name evidence="1" type="ORF">Pfra01_000300200</name>
</gene>